<protein>
    <recommendedName>
        <fullName evidence="4">YjbF family lipoprotein</fullName>
    </recommendedName>
</protein>
<name>A0ABM7MLY3_9BURK</name>
<dbReference type="EMBL" id="AP024238">
    <property type="protein sequence ID" value="BCO27263.1"/>
    <property type="molecule type" value="Genomic_DNA"/>
</dbReference>
<feature type="chain" id="PRO_5045547050" description="YjbF family lipoprotein" evidence="1">
    <location>
        <begin position="21"/>
        <end position="229"/>
    </location>
</feature>
<dbReference type="InterPro" id="IPR021308">
    <property type="entry name" value="GfcB"/>
</dbReference>
<dbReference type="SUPFAM" id="SSF159270">
    <property type="entry name" value="YmcC-like"/>
    <property type="match status" value="1"/>
</dbReference>
<evidence type="ECO:0000256" key="1">
    <source>
        <dbReference type="SAM" id="SignalP"/>
    </source>
</evidence>
<organism evidence="2 3">
    <name type="scientific">Rhodoferax lithotrophicus</name>
    <dbReference type="NCBI Taxonomy" id="2798804"/>
    <lineage>
        <taxon>Bacteria</taxon>
        <taxon>Pseudomonadati</taxon>
        <taxon>Pseudomonadota</taxon>
        <taxon>Betaproteobacteria</taxon>
        <taxon>Burkholderiales</taxon>
        <taxon>Comamonadaceae</taxon>
        <taxon>Rhodoferax</taxon>
    </lineage>
</organism>
<dbReference type="RefSeq" id="WP_223912058.1">
    <property type="nucleotide sequence ID" value="NZ_AP024238.1"/>
</dbReference>
<sequence>MNLRDLVLICCIPVVLGACAGDSVLRDVTSAVYANSTGKTEDYTQNLPLVASDYYLRVHLKGGQPTILVLGYEDHHLQGPVEVWYSAAGEVLKIQNGRIVGTAGLTSNWQQVDISKAPFKWSGISTDVQWTRTRDESPGYKYGVSDRLVVSEWQGLPPHSISSTLPLSVAKTYRWYVEQSSDGQFSKLPAAWFAVSSQNGVETVEYSEQCITPDLCFSLQRWPLKEIHP</sequence>
<dbReference type="InterPro" id="IPR023373">
    <property type="entry name" value="YmcC_sf"/>
</dbReference>
<keyword evidence="3" id="KW-1185">Reference proteome</keyword>
<reference evidence="2 3" key="1">
    <citation type="journal article" date="2021" name="Microbiol. Spectr.">
        <title>A Single Bacterium Capable of Oxidation and Reduction of Iron at Circumneutral pH.</title>
        <authorList>
            <person name="Kato S."/>
            <person name="Ohkuma M."/>
        </authorList>
    </citation>
    <scope>NUCLEOTIDE SEQUENCE [LARGE SCALE GENOMIC DNA]</scope>
    <source>
        <strain evidence="2 3">MIZ03</strain>
    </source>
</reference>
<accession>A0ABM7MLY3</accession>
<dbReference type="Gene3D" id="2.40.360.10">
    <property type="entry name" value="YmcC-like"/>
    <property type="match status" value="1"/>
</dbReference>
<dbReference type="Proteomes" id="UP000824366">
    <property type="component" value="Chromosome"/>
</dbReference>
<evidence type="ECO:0008006" key="4">
    <source>
        <dbReference type="Google" id="ProtNLM"/>
    </source>
</evidence>
<feature type="signal peptide" evidence="1">
    <location>
        <begin position="1"/>
        <end position="20"/>
    </location>
</feature>
<keyword evidence="1" id="KW-0732">Signal</keyword>
<proteinExistence type="predicted"/>
<evidence type="ECO:0000313" key="3">
    <source>
        <dbReference type="Proteomes" id="UP000824366"/>
    </source>
</evidence>
<dbReference type="PROSITE" id="PS51257">
    <property type="entry name" value="PROKAR_LIPOPROTEIN"/>
    <property type="match status" value="1"/>
</dbReference>
<dbReference type="Pfam" id="PF11102">
    <property type="entry name" value="YjbF"/>
    <property type="match status" value="1"/>
</dbReference>
<evidence type="ECO:0000313" key="2">
    <source>
        <dbReference type="EMBL" id="BCO27263.1"/>
    </source>
</evidence>
<gene>
    <name evidence="2" type="ORF">MIZ03_2151</name>
</gene>